<keyword evidence="2" id="KW-0695">RNA-directed DNA polymerase</keyword>
<proteinExistence type="predicted"/>
<evidence type="ECO:0000259" key="1">
    <source>
        <dbReference type="PROSITE" id="PS50878"/>
    </source>
</evidence>
<dbReference type="AlphaFoldDB" id="A0A223EF10"/>
<sequence>MEKIKKLRHAEYYDLQHTFDLLFQRSQNGNNFYNLVKLVKMDENIRLAYRNIKKNMGSTTAGTDGLTINDIKCLPIEEVIVKVKSMFEWYEPQSVRRVFIPKPNGDKRPLGIPTIWDRIFQQCILQILEPICEAKFHNHSYGFRPNRSTHHALARMKSQVNRKSNGLHYCIDIDIKGFFDNVNHGKLLKQMWTLGIKDKTLLSIISRLLRAEIQGEGTPTKGTPQGGILSPLLSNIVLNELDWWVSEQWETFETSYKFHAPSAKFRQLKKTKMKECFIVRYADDFKILCRNYQTAQKLFYATKDFLKTRLHLDISQEKSQIVNLKKKSSDFLGFNLKATKKRKGYVAHSRMTEKAKVHAYQKLKRAIKEMRRKQTPEAVWHYNTIVMGIQNYYSAATHINKDLERLNYHLTRTLYNRLRIDWKVATRADMSKTLQDRYKDYNPKLYKIHDIVLIPLYAQKHKPATNFSQWITNYTPRGREKIHQNLKCINKDVLRHIQRFYIKYRTIEYNDNRISKFVAQYGKCSITGIELGLNDFHCHHIQPKALGGTDDYRNLTIVLENIHQAIHTKDVETSRILLSKYRLTEEKKIRFDELRQKAHCKPIFNLG</sequence>
<dbReference type="InterPro" id="IPR051083">
    <property type="entry name" value="GrpII_Intron_Splice-Mob/Def"/>
</dbReference>
<keyword evidence="2" id="KW-0808">Transferase</keyword>
<gene>
    <name evidence="2" type="ORF">BS1321_07420</name>
</gene>
<dbReference type="GO" id="GO:0003964">
    <property type="term" value="F:RNA-directed DNA polymerase activity"/>
    <property type="evidence" value="ECO:0007669"/>
    <property type="project" value="UniProtKB-KW"/>
</dbReference>
<dbReference type="Gene3D" id="1.10.30.50">
    <property type="match status" value="1"/>
</dbReference>
<dbReference type="InterPro" id="IPR030931">
    <property type="entry name" value="Group_II_RT_mat"/>
</dbReference>
<dbReference type="CDD" id="cd01651">
    <property type="entry name" value="RT_G2_intron"/>
    <property type="match status" value="1"/>
</dbReference>
<feature type="domain" description="Reverse transcriptase" evidence="1">
    <location>
        <begin position="81"/>
        <end position="336"/>
    </location>
</feature>
<accession>A0A223EF10</accession>
<dbReference type="GO" id="GO:0008270">
    <property type="term" value="F:zinc ion binding"/>
    <property type="evidence" value="ECO:0007669"/>
    <property type="project" value="InterPro"/>
</dbReference>
<dbReference type="InterPro" id="IPR002711">
    <property type="entry name" value="HNH"/>
</dbReference>
<dbReference type="InterPro" id="IPR003615">
    <property type="entry name" value="HNH_nuc"/>
</dbReference>
<dbReference type="EMBL" id="CP017704">
    <property type="protein sequence ID" value="ASS93816.1"/>
    <property type="molecule type" value="Genomic_DNA"/>
</dbReference>
<dbReference type="NCBIfam" id="TIGR04416">
    <property type="entry name" value="group_II_RT_mat"/>
    <property type="match status" value="1"/>
</dbReference>
<organism evidence="2 3">
    <name type="scientific">Peribacillus simplex NBRC 15720 = DSM 1321</name>
    <dbReference type="NCBI Taxonomy" id="1349754"/>
    <lineage>
        <taxon>Bacteria</taxon>
        <taxon>Bacillati</taxon>
        <taxon>Bacillota</taxon>
        <taxon>Bacilli</taxon>
        <taxon>Bacillales</taxon>
        <taxon>Bacillaceae</taxon>
        <taxon>Peribacillus</taxon>
    </lineage>
</organism>
<dbReference type="PANTHER" id="PTHR34047:SF8">
    <property type="entry name" value="PROTEIN YKFC"/>
    <property type="match status" value="1"/>
</dbReference>
<keyword evidence="2" id="KW-0548">Nucleotidyltransferase</keyword>
<dbReference type="InterPro" id="IPR043502">
    <property type="entry name" value="DNA/RNA_pol_sf"/>
</dbReference>
<dbReference type="Proteomes" id="UP000214618">
    <property type="component" value="Chromosome"/>
</dbReference>
<dbReference type="CDD" id="cd00085">
    <property type="entry name" value="HNHc"/>
    <property type="match status" value="1"/>
</dbReference>
<dbReference type="Pfam" id="PF01844">
    <property type="entry name" value="HNH"/>
    <property type="match status" value="1"/>
</dbReference>
<reference evidence="2 3" key="1">
    <citation type="submission" date="2016-10" db="EMBL/GenBank/DDBJ databases">
        <title>The whole genome sequencing and assembly of Bacillus simplex DSM 1321 strain.</title>
        <authorList>
            <person name="Park M.-K."/>
            <person name="Lee Y.-J."/>
            <person name="Yi H."/>
            <person name="Bahn Y.-S."/>
            <person name="Kim J.F."/>
            <person name="Lee D.-W."/>
        </authorList>
    </citation>
    <scope>NUCLEOTIDE SEQUENCE [LARGE SCALE GENOMIC DNA]</scope>
    <source>
        <strain evidence="2 3">DSM 1321</strain>
    </source>
</reference>
<dbReference type="SMART" id="SM00507">
    <property type="entry name" value="HNHc"/>
    <property type="match status" value="1"/>
</dbReference>
<name>A0A223EF10_9BACI</name>
<evidence type="ECO:0000313" key="2">
    <source>
        <dbReference type="EMBL" id="ASS93816.1"/>
    </source>
</evidence>
<dbReference type="PROSITE" id="PS50878">
    <property type="entry name" value="RT_POL"/>
    <property type="match status" value="1"/>
</dbReference>
<dbReference type="Pfam" id="PF00078">
    <property type="entry name" value="RVT_1"/>
    <property type="match status" value="1"/>
</dbReference>
<evidence type="ECO:0000313" key="3">
    <source>
        <dbReference type="Proteomes" id="UP000214618"/>
    </source>
</evidence>
<dbReference type="GO" id="GO:0004519">
    <property type="term" value="F:endonuclease activity"/>
    <property type="evidence" value="ECO:0007669"/>
    <property type="project" value="InterPro"/>
</dbReference>
<dbReference type="GO" id="GO:0003676">
    <property type="term" value="F:nucleic acid binding"/>
    <property type="evidence" value="ECO:0007669"/>
    <property type="project" value="InterPro"/>
</dbReference>
<dbReference type="SUPFAM" id="SSF56672">
    <property type="entry name" value="DNA/RNA polymerases"/>
    <property type="match status" value="1"/>
</dbReference>
<dbReference type="PANTHER" id="PTHR34047">
    <property type="entry name" value="NUCLEAR INTRON MATURASE 1, MITOCHONDRIAL-RELATED"/>
    <property type="match status" value="1"/>
</dbReference>
<dbReference type="InterPro" id="IPR000477">
    <property type="entry name" value="RT_dom"/>
</dbReference>
<protein>
    <submittedName>
        <fullName evidence="2">Group II intron reverse transcriptase/maturase</fullName>
    </submittedName>
</protein>